<evidence type="ECO:0000256" key="5">
    <source>
        <dbReference type="ARBA" id="ARBA00022705"/>
    </source>
</evidence>
<keyword evidence="11" id="KW-0234">DNA repair</keyword>
<accession>A0A3B0XD10</accession>
<dbReference type="FunFam" id="3.30.470.30:FF:000001">
    <property type="entry name" value="DNA ligase"/>
    <property type="match status" value="1"/>
</dbReference>
<evidence type="ECO:0000256" key="4">
    <source>
        <dbReference type="ARBA" id="ARBA00022598"/>
    </source>
</evidence>
<dbReference type="FunFam" id="1.10.150.20:FF:000006">
    <property type="entry name" value="DNA ligase"/>
    <property type="match status" value="1"/>
</dbReference>
<dbReference type="PROSITE" id="PS01055">
    <property type="entry name" value="DNA_LIGASE_N1"/>
    <property type="match status" value="1"/>
</dbReference>
<dbReference type="InterPro" id="IPR004150">
    <property type="entry name" value="NAD_DNA_ligase_OB"/>
</dbReference>
<dbReference type="GO" id="GO:0006260">
    <property type="term" value="P:DNA replication"/>
    <property type="evidence" value="ECO:0007669"/>
    <property type="project" value="UniProtKB-KW"/>
</dbReference>
<dbReference type="SMART" id="SM00278">
    <property type="entry name" value="HhH1"/>
    <property type="match status" value="3"/>
</dbReference>
<evidence type="ECO:0000256" key="11">
    <source>
        <dbReference type="ARBA" id="ARBA00023204"/>
    </source>
</evidence>
<dbReference type="PANTHER" id="PTHR23389:SF9">
    <property type="entry name" value="DNA LIGASE"/>
    <property type="match status" value="1"/>
</dbReference>
<dbReference type="InterPro" id="IPR033136">
    <property type="entry name" value="DNA_ligase_CS"/>
</dbReference>
<keyword evidence="6" id="KW-0479">Metal-binding</keyword>
<dbReference type="Pfam" id="PF14520">
    <property type="entry name" value="HHH_5"/>
    <property type="match status" value="1"/>
</dbReference>
<dbReference type="Pfam" id="PF03119">
    <property type="entry name" value="DNA_ligase_ZBD"/>
    <property type="match status" value="1"/>
</dbReference>
<dbReference type="FunFam" id="1.10.150.20:FF:000007">
    <property type="entry name" value="DNA ligase"/>
    <property type="match status" value="1"/>
</dbReference>
<dbReference type="Pfam" id="PF03120">
    <property type="entry name" value="OB_DNA_ligase"/>
    <property type="match status" value="1"/>
</dbReference>
<dbReference type="InterPro" id="IPR004149">
    <property type="entry name" value="Znf_DNAligase_C4"/>
</dbReference>
<dbReference type="InterPro" id="IPR018239">
    <property type="entry name" value="DNA_ligase_AS"/>
</dbReference>
<sequence>MSNKQHVTKKITDLRDRLNHHSYQYYVLDDPDIPDVEYDRLYRELQSLESQYPGLITSDSPTQRVGDQPLDGFVQVKHEIPMLSLDNVFSEEELNEFNKRILQRLDSEEEIEFAAEPKLDGLAVSLVYENGILIRAGTRGDGIQGEDITQNVRTIHAIPLKLLGDNVPEVLEVRGEVFMPKAGFEKLNQLARENDGKVFVNPRNAAAGSLRQLDPGITATRPLMMYCYAVGKIEGAPQLASHSEMLDQLQQWGLPLCKERQIVEGVAGCLNYFERMSANRNTLSYDIDGIVYKVNSLKLQQELGFVSKAPRWAIAHKFPAQEEITRVNEIDFQVGRTGALTPVARLEPVFVGGVTVSNATLHNMDEVRRKDVRAGDQVIIRRAGDVIPEIVRVVPGSRKPGAEIIQLPDQCPVCGSDIEQEEGEATARCSGGLFCGAQRKESIKHFASRKALDVDGLGEKLVEQLVDAKLIEHAGDLFTLEVESVSQLERMAEKSARNLIDALQAAKHTTLARFVYSLGIREVGEATARSLAQYFTTLDAIKAADEDLLQQVDDVGPVVAAHVVHFFKQSHNIEVVNKLIEAGICWDAIEAVPVQEQILEGKTFVITGTFNEMTRDDVKNALQLKGAKVSGSVSKKTSYVVAGDKAGSKLTKAEELGVEILDEAALIKLLSD</sequence>
<dbReference type="InterPro" id="IPR013840">
    <property type="entry name" value="DNAligase_N"/>
</dbReference>
<dbReference type="InterPro" id="IPR001357">
    <property type="entry name" value="BRCT_dom"/>
</dbReference>
<dbReference type="InterPro" id="IPR012340">
    <property type="entry name" value="NA-bd_OB-fold"/>
</dbReference>
<evidence type="ECO:0000256" key="12">
    <source>
        <dbReference type="ARBA" id="ARBA00034005"/>
    </source>
</evidence>
<dbReference type="GO" id="GO:0003677">
    <property type="term" value="F:DNA binding"/>
    <property type="evidence" value="ECO:0007669"/>
    <property type="project" value="InterPro"/>
</dbReference>
<dbReference type="EMBL" id="UOFG01000084">
    <property type="protein sequence ID" value="VAW59479.1"/>
    <property type="molecule type" value="Genomic_DNA"/>
</dbReference>
<dbReference type="GO" id="GO:0046872">
    <property type="term" value="F:metal ion binding"/>
    <property type="evidence" value="ECO:0007669"/>
    <property type="project" value="UniProtKB-KW"/>
</dbReference>
<dbReference type="Gene3D" id="1.10.287.610">
    <property type="entry name" value="Helix hairpin bin"/>
    <property type="match status" value="1"/>
</dbReference>
<dbReference type="InterPro" id="IPR001679">
    <property type="entry name" value="DNA_ligase"/>
</dbReference>
<dbReference type="Gene3D" id="2.40.50.140">
    <property type="entry name" value="Nucleic acid-binding proteins"/>
    <property type="match status" value="1"/>
</dbReference>
<evidence type="ECO:0000256" key="6">
    <source>
        <dbReference type="ARBA" id="ARBA00022723"/>
    </source>
</evidence>
<keyword evidence="9" id="KW-0460">Magnesium</keyword>
<dbReference type="FunFam" id="3.40.50.10190:FF:000054">
    <property type="entry name" value="DNA ligase"/>
    <property type="match status" value="1"/>
</dbReference>
<evidence type="ECO:0000256" key="7">
    <source>
        <dbReference type="ARBA" id="ARBA00022763"/>
    </source>
</evidence>
<keyword evidence="8" id="KW-0862">Zinc</keyword>
<dbReference type="Pfam" id="PF01653">
    <property type="entry name" value="DNA_ligase_aden"/>
    <property type="match status" value="1"/>
</dbReference>
<dbReference type="Pfam" id="PF00533">
    <property type="entry name" value="BRCT"/>
    <property type="match status" value="1"/>
</dbReference>
<dbReference type="InterPro" id="IPR041663">
    <property type="entry name" value="DisA/LigA_HHH"/>
</dbReference>
<dbReference type="PIRSF" id="PIRSF001604">
    <property type="entry name" value="LigA"/>
    <property type="match status" value="1"/>
</dbReference>
<keyword evidence="4 14" id="KW-0436">Ligase</keyword>
<dbReference type="HAMAP" id="MF_01588">
    <property type="entry name" value="DNA_ligase_A"/>
    <property type="match status" value="1"/>
</dbReference>
<dbReference type="SUPFAM" id="SSF50249">
    <property type="entry name" value="Nucleic acid-binding proteins"/>
    <property type="match status" value="1"/>
</dbReference>
<reference evidence="14" key="1">
    <citation type="submission" date="2018-06" db="EMBL/GenBank/DDBJ databases">
        <authorList>
            <person name="Zhirakovskaya E."/>
        </authorList>
    </citation>
    <scope>NUCLEOTIDE SEQUENCE</scope>
</reference>
<dbReference type="PANTHER" id="PTHR23389">
    <property type="entry name" value="CHROMOSOME TRANSMISSION FIDELITY FACTOR 18"/>
    <property type="match status" value="1"/>
</dbReference>
<evidence type="ECO:0000256" key="3">
    <source>
        <dbReference type="ARBA" id="ARBA00012722"/>
    </source>
</evidence>
<dbReference type="Gene3D" id="1.10.150.20">
    <property type="entry name" value="5' to 3' exonuclease, C-terminal subdomain"/>
    <property type="match status" value="2"/>
</dbReference>
<organism evidence="14">
    <name type="scientific">hydrothermal vent metagenome</name>
    <dbReference type="NCBI Taxonomy" id="652676"/>
    <lineage>
        <taxon>unclassified sequences</taxon>
        <taxon>metagenomes</taxon>
        <taxon>ecological metagenomes</taxon>
    </lineage>
</organism>
<dbReference type="FunFam" id="1.10.287.610:FF:000002">
    <property type="entry name" value="DNA ligase"/>
    <property type="match status" value="1"/>
</dbReference>
<comment type="function">
    <text evidence="2">DNA ligase that catalyzes the formation of phosphodiester linkages between 5'-phosphoryl and 3'-hydroxyl groups in double-stranded DNA using NAD as a coenzyme and as the energy source for the reaction. It is essential for DNA replication and repair of damaged DNA.</text>
</comment>
<dbReference type="Pfam" id="PF12826">
    <property type="entry name" value="HHH_2"/>
    <property type="match status" value="1"/>
</dbReference>
<dbReference type="Gene3D" id="3.30.470.30">
    <property type="entry name" value="DNA ligase/mRNA capping enzyme"/>
    <property type="match status" value="1"/>
</dbReference>
<dbReference type="GO" id="GO:0006281">
    <property type="term" value="P:DNA repair"/>
    <property type="evidence" value="ECO:0007669"/>
    <property type="project" value="UniProtKB-KW"/>
</dbReference>
<evidence type="ECO:0000256" key="9">
    <source>
        <dbReference type="ARBA" id="ARBA00022842"/>
    </source>
</evidence>
<dbReference type="Gene3D" id="3.40.50.10190">
    <property type="entry name" value="BRCT domain"/>
    <property type="match status" value="1"/>
</dbReference>
<dbReference type="InterPro" id="IPR013839">
    <property type="entry name" value="DNAligase_adenylation"/>
</dbReference>
<proteinExistence type="inferred from homology"/>
<gene>
    <name evidence="14" type="ORF">MNBD_GAMMA11-2649</name>
</gene>
<dbReference type="InterPro" id="IPR003583">
    <property type="entry name" value="Hlx-hairpin-Hlx_DNA-bd_motif"/>
</dbReference>
<keyword evidence="5" id="KW-0235">DNA replication</keyword>
<dbReference type="GO" id="GO:0003911">
    <property type="term" value="F:DNA ligase (NAD+) activity"/>
    <property type="evidence" value="ECO:0007669"/>
    <property type="project" value="UniProtKB-EC"/>
</dbReference>
<dbReference type="InterPro" id="IPR036420">
    <property type="entry name" value="BRCT_dom_sf"/>
</dbReference>
<evidence type="ECO:0000313" key="14">
    <source>
        <dbReference type="EMBL" id="VAW59479.1"/>
    </source>
</evidence>
<dbReference type="SUPFAM" id="SSF52113">
    <property type="entry name" value="BRCT domain"/>
    <property type="match status" value="1"/>
</dbReference>
<dbReference type="PROSITE" id="PS50172">
    <property type="entry name" value="BRCT"/>
    <property type="match status" value="1"/>
</dbReference>
<dbReference type="FunFam" id="2.40.50.140:FF:000012">
    <property type="entry name" value="DNA ligase"/>
    <property type="match status" value="1"/>
</dbReference>
<dbReference type="SUPFAM" id="SSF47781">
    <property type="entry name" value="RuvA domain 2-like"/>
    <property type="match status" value="1"/>
</dbReference>
<dbReference type="AlphaFoldDB" id="A0A3B0XD10"/>
<dbReference type="NCBIfam" id="NF005932">
    <property type="entry name" value="PRK07956.1"/>
    <property type="match status" value="1"/>
</dbReference>
<dbReference type="EC" id="6.5.1.2" evidence="3"/>
<dbReference type="Gene3D" id="6.20.10.30">
    <property type="match status" value="1"/>
</dbReference>
<name>A0A3B0XD10_9ZZZZ</name>
<dbReference type="GO" id="GO:0005829">
    <property type="term" value="C:cytosol"/>
    <property type="evidence" value="ECO:0007669"/>
    <property type="project" value="TreeGrafter"/>
</dbReference>
<evidence type="ECO:0000256" key="2">
    <source>
        <dbReference type="ARBA" id="ARBA00004067"/>
    </source>
</evidence>
<dbReference type="CDD" id="cd17748">
    <property type="entry name" value="BRCT_DNA_ligase_like"/>
    <property type="match status" value="1"/>
</dbReference>
<comment type="cofactor">
    <cofactor evidence="1">
        <name>Mg(2+)</name>
        <dbReference type="ChEBI" id="CHEBI:18420"/>
    </cofactor>
</comment>
<keyword evidence="10" id="KW-0520">NAD</keyword>
<dbReference type="NCBIfam" id="TIGR00575">
    <property type="entry name" value="dnlj"/>
    <property type="match status" value="1"/>
</dbReference>
<dbReference type="SMART" id="SM00292">
    <property type="entry name" value="BRCT"/>
    <property type="match status" value="1"/>
</dbReference>
<keyword evidence="7" id="KW-0227">DNA damage</keyword>
<feature type="domain" description="BRCT" evidence="13">
    <location>
        <begin position="594"/>
        <end position="672"/>
    </location>
</feature>
<dbReference type="SUPFAM" id="SSF56091">
    <property type="entry name" value="DNA ligase/mRNA capping enzyme, catalytic domain"/>
    <property type="match status" value="1"/>
</dbReference>
<evidence type="ECO:0000256" key="10">
    <source>
        <dbReference type="ARBA" id="ARBA00023027"/>
    </source>
</evidence>
<evidence type="ECO:0000256" key="8">
    <source>
        <dbReference type="ARBA" id="ARBA00022833"/>
    </source>
</evidence>
<dbReference type="InterPro" id="IPR010994">
    <property type="entry name" value="RuvA_2-like"/>
</dbReference>
<dbReference type="PROSITE" id="PS01056">
    <property type="entry name" value="DNA_LIGASE_N2"/>
    <property type="match status" value="1"/>
</dbReference>
<dbReference type="CDD" id="cd00114">
    <property type="entry name" value="LIGANc"/>
    <property type="match status" value="1"/>
</dbReference>
<comment type="catalytic activity">
    <reaction evidence="12">
        <text>NAD(+) + (deoxyribonucleotide)n-3'-hydroxyl + 5'-phospho-(deoxyribonucleotide)m = (deoxyribonucleotide)n+m + AMP + beta-nicotinamide D-nucleotide.</text>
        <dbReference type="EC" id="6.5.1.2"/>
    </reaction>
</comment>
<dbReference type="SMART" id="SM00532">
    <property type="entry name" value="LIGANc"/>
    <property type="match status" value="1"/>
</dbReference>
<protein>
    <recommendedName>
        <fullName evidence="3">DNA ligase (NAD(+))</fullName>
        <ecNumber evidence="3">6.5.1.2</ecNumber>
    </recommendedName>
</protein>
<evidence type="ECO:0000259" key="13">
    <source>
        <dbReference type="PROSITE" id="PS50172"/>
    </source>
</evidence>
<evidence type="ECO:0000256" key="1">
    <source>
        <dbReference type="ARBA" id="ARBA00001946"/>
    </source>
</evidence>